<evidence type="ECO:0000313" key="3">
    <source>
        <dbReference type="Proteomes" id="UP001054837"/>
    </source>
</evidence>
<dbReference type="AlphaFoldDB" id="A0AAV4PY37"/>
<organism evidence="2 3">
    <name type="scientific">Caerostris darwini</name>
    <dbReference type="NCBI Taxonomy" id="1538125"/>
    <lineage>
        <taxon>Eukaryota</taxon>
        <taxon>Metazoa</taxon>
        <taxon>Ecdysozoa</taxon>
        <taxon>Arthropoda</taxon>
        <taxon>Chelicerata</taxon>
        <taxon>Arachnida</taxon>
        <taxon>Araneae</taxon>
        <taxon>Araneomorphae</taxon>
        <taxon>Entelegynae</taxon>
        <taxon>Araneoidea</taxon>
        <taxon>Araneidae</taxon>
        <taxon>Caerostris</taxon>
    </lineage>
</organism>
<evidence type="ECO:0000256" key="1">
    <source>
        <dbReference type="SAM" id="MobiDB-lite"/>
    </source>
</evidence>
<feature type="region of interest" description="Disordered" evidence="1">
    <location>
        <begin position="1"/>
        <end position="28"/>
    </location>
</feature>
<protein>
    <submittedName>
        <fullName evidence="2">Uncharacterized protein</fullName>
    </submittedName>
</protein>
<name>A0AAV4PY37_9ARAC</name>
<dbReference type="Proteomes" id="UP001054837">
    <property type="component" value="Unassembled WGS sequence"/>
</dbReference>
<feature type="region of interest" description="Disordered" evidence="1">
    <location>
        <begin position="63"/>
        <end position="83"/>
    </location>
</feature>
<gene>
    <name evidence="2" type="ORF">CDAR_298101</name>
</gene>
<sequence>MDVLCSRAPTFSPEKGREKKKDGRTHRHTNVNVQNEVGLPSRCVATNYLTVVIRRSCPSTFQMKGREGGCHRPPPLTGGSEVRDGSSLCDAKIWQFSVFSPT</sequence>
<reference evidence="2 3" key="1">
    <citation type="submission" date="2021-06" db="EMBL/GenBank/DDBJ databases">
        <title>Caerostris darwini draft genome.</title>
        <authorList>
            <person name="Kono N."/>
            <person name="Arakawa K."/>
        </authorList>
    </citation>
    <scope>NUCLEOTIDE SEQUENCE [LARGE SCALE GENOMIC DNA]</scope>
</reference>
<keyword evidence="3" id="KW-1185">Reference proteome</keyword>
<evidence type="ECO:0000313" key="2">
    <source>
        <dbReference type="EMBL" id="GIY01984.1"/>
    </source>
</evidence>
<dbReference type="EMBL" id="BPLQ01003632">
    <property type="protein sequence ID" value="GIY01984.1"/>
    <property type="molecule type" value="Genomic_DNA"/>
</dbReference>
<accession>A0AAV4PY37</accession>
<comment type="caution">
    <text evidence="2">The sequence shown here is derived from an EMBL/GenBank/DDBJ whole genome shotgun (WGS) entry which is preliminary data.</text>
</comment>
<proteinExistence type="predicted"/>